<dbReference type="Proteomes" id="UP000612055">
    <property type="component" value="Unassembled WGS sequence"/>
</dbReference>
<reference evidence="1" key="1">
    <citation type="journal article" date="2020" name="bioRxiv">
        <title>Comparative genomics of Chlamydomonas.</title>
        <authorList>
            <person name="Craig R.J."/>
            <person name="Hasan A.R."/>
            <person name="Ness R.W."/>
            <person name="Keightley P.D."/>
        </authorList>
    </citation>
    <scope>NUCLEOTIDE SEQUENCE</scope>
    <source>
        <strain evidence="1">CCAP 11/70</strain>
    </source>
</reference>
<evidence type="ECO:0000313" key="2">
    <source>
        <dbReference type="Proteomes" id="UP000612055"/>
    </source>
</evidence>
<dbReference type="AlphaFoldDB" id="A0A835YJB1"/>
<dbReference type="OrthoDB" id="549599at2759"/>
<name>A0A835YJB1_9CHLO</name>
<sequence length="291" mass="32051">MIDVIALSTTWTRLGKFGVSGSRYFVVDPRALAFVRDALLSRTLARVPDMTVRQVSNVLWAMGKLRLKLAEEKNGQYLTEQIEARVLDLLGKLKQDGFKSPLDGPQLWLGLGMCQYEWSTALLRELLTLSLAEMPKWDAQGLSQTCMQMAKLCGDTLLTPAHKDQMKGYYVRLFSDAARKAEVAEMISSIAKSLNAMQLTLGPSDLEGLVSATMNVPLPIARARGLNDLTAALISCVDLGYQPSAQEAEAWLAWMEEERGAALVWLVWAGGGELENKSHRGLLRTGRGHGN</sequence>
<organism evidence="1 2">
    <name type="scientific">Edaphochlamys debaryana</name>
    <dbReference type="NCBI Taxonomy" id="47281"/>
    <lineage>
        <taxon>Eukaryota</taxon>
        <taxon>Viridiplantae</taxon>
        <taxon>Chlorophyta</taxon>
        <taxon>core chlorophytes</taxon>
        <taxon>Chlorophyceae</taxon>
        <taxon>CS clade</taxon>
        <taxon>Chlamydomonadales</taxon>
        <taxon>Chlamydomonadales incertae sedis</taxon>
        <taxon>Edaphochlamys</taxon>
    </lineage>
</organism>
<evidence type="ECO:0000313" key="1">
    <source>
        <dbReference type="EMBL" id="KAG2498709.1"/>
    </source>
</evidence>
<proteinExistence type="predicted"/>
<gene>
    <name evidence="1" type="ORF">HYH03_003449</name>
</gene>
<dbReference type="EMBL" id="JAEHOE010000009">
    <property type="protein sequence ID" value="KAG2498709.1"/>
    <property type="molecule type" value="Genomic_DNA"/>
</dbReference>
<protein>
    <submittedName>
        <fullName evidence="1">Uncharacterized protein</fullName>
    </submittedName>
</protein>
<accession>A0A835YJB1</accession>
<comment type="caution">
    <text evidence="1">The sequence shown here is derived from an EMBL/GenBank/DDBJ whole genome shotgun (WGS) entry which is preliminary data.</text>
</comment>
<keyword evidence="2" id="KW-1185">Reference proteome</keyword>